<dbReference type="EMBL" id="JAHBMH010000003">
    <property type="protein sequence ID" value="KAK1940308.1"/>
    <property type="molecule type" value="Genomic_DNA"/>
</dbReference>
<protein>
    <submittedName>
        <fullName evidence="3">Nuclear prelamin A recognition factor-like</fullName>
    </submittedName>
</protein>
<dbReference type="Proteomes" id="UP001195914">
    <property type="component" value="Unassembled WGS sequence"/>
</dbReference>
<comment type="caution">
    <text evidence="3">The sequence shown here is derived from an EMBL/GenBank/DDBJ whole genome shotgun (WGS) entry which is preliminary data.</text>
</comment>
<comment type="similarity">
    <text evidence="1">Belongs to the NARF family.</text>
</comment>
<proteinExistence type="inferred from homology"/>
<feature type="domain" description="Iron hydrogenase large subunit C-terminal" evidence="2">
    <location>
        <begin position="277"/>
        <end position="482"/>
    </location>
</feature>
<name>A0AAD9GL99_BABDI</name>
<reference evidence="3" key="2">
    <citation type="submission" date="2021-05" db="EMBL/GenBank/DDBJ databases">
        <authorList>
            <person name="Pain A."/>
        </authorList>
    </citation>
    <scope>NUCLEOTIDE SEQUENCE</scope>
    <source>
        <strain evidence="3">1802A</strain>
    </source>
</reference>
<evidence type="ECO:0000313" key="4">
    <source>
        <dbReference type="Proteomes" id="UP001195914"/>
    </source>
</evidence>
<evidence type="ECO:0000313" key="3">
    <source>
        <dbReference type="EMBL" id="KAK1940308.1"/>
    </source>
</evidence>
<dbReference type="PANTHER" id="PTHR11615">
    <property type="entry name" value="NITRATE, FORMATE, IRON DEHYDROGENASE"/>
    <property type="match status" value="1"/>
</dbReference>
<dbReference type="Gene3D" id="3.40.50.1780">
    <property type="match status" value="1"/>
</dbReference>
<feature type="domain" description="Iron hydrogenase large subunit C-terminal" evidence="2">
    <location>
        <begin position="99"/>
        <end position="235"/>
    </location>
</feature>
<keyword evidence="4" id="KW-1185">Reference proteome</keyword>
<organism evidence="3 4">
    <name type="scientific">Babesia divergens</name>
    <dbReference type="NCBI Taxonomy" id="32595"/>
    <lineage>
        <taxon>Eukaryota</taxon>
        <taxon>Sar</taxon>
        <taxon>Alveolata</taxon>
        <taxon>Apicomplexa</taxon>
        <taxon>Aconoidasida</taxon>
        <taxon>Piroplasmida</taxon>
        <taxon>Babesiidae</taxon>
        <taxon>Babesia</taxon>
    </lineage>
</organism>
<dbReference type="Gene3D" id="3.40.950.10">
    <property type="entry name" value="Fe-only Hydrogenase (Larger Subunit), Chain L, domain 3"/>
    <property type="match status" value="1"/>
</dbReference>
<dbReference type="SUPFAM" id="SSF53920">
    <property type="entry name" value="Fe-only hydrogenase"/>
    <property type="match status" value="1"/>
</dbReference>
<gene>
    <name evidence="3" type="ORF">X943_001894</name>
</gene>
<dbReference type="InterPro" id="IPR009016">
    <property type="entry name" value="Fe_hydrogenase"/>
</dbReference>
<dbReference type="AlphaFoldDB" id="A0AAD9GL99"/>
<evidence type="ECO:0000259" key="2">
    <source>
        <dbReference type="Pfam" id="PF02906"/>
    </source>
</evidence>
<evidence type="ECO:0000256" key="1">
    <source>
        <dbReference type="ARBA" id="ARBA00006596"/>
    </source>
</evidence>
<dbReference type="InterPro" id="IPR050340">
    <property type="entry name" value="Cytosolic_Fe-S_CAF"/>
</dbReference>
<reference evidence="3" key="1">
    <citation type="journal article" date="2014" name="Nucleic Acids Res.">
        <title>The evolutionary dynamics of variant antigen genes in Babesia reveal a history of genomic innovation underlying host-parasite interaction.</title>
        <authorList>
            <person name="Jackson A.P."/>
            <person name="Otto T.D."/>
            <person name="Darby A."/>
            <person name="Ramaprasad A."/>
            <person name="Xia D."/>
            <person name="Echaide I.E."/>
            <person name="Farber M."/>
            <person name="Gahlot S."/>
            <person name="Gamble J."/>
            <person name="Gupta D."/>
            <person name="Gupta Y."/>
            <person name="Jackson L."/>
            <person name="Malandrin L."/>
            <person name="Malas T.B."/>
            <person name="Moussa E."/>
            <person name="Nair M."/>
            <person name="Reid A.J."/>
            <person name="Sanders M."/>
            <person name="Sharma J."/>
            <person name="Tracey A."/>
            <person name="Quail M.A."/>
            <person name="Weir W."/>
            <person name="Wastling J.M."/>
            <person name="Hall N."/>
            <person name="Willadsen P."/>
            <person name="Lingelbach K."/>
            <person name="Shiels B."/>
            <person name="Tait A."/>
            <person name="Berriman M."/>
            <person name="Allred D.R."/>
            <person name="Pain A."/>
        </authorList>
    </citation>
    <scope>NUCLEOTIDE SEQUENCE</scope>
    <source>
        <strain evidence="3">1802A</strain>
    </source>
</reference>
<sequence length="572" mass="63811">MFSSAVKIDQLNDYLNLGEECVLPVKRDGDSYEVKLKEKSKKPNTLTPATLEKGSNRVLVGLSDCMSCSGCLTSAEEIILKDRGYEDIAERIKEAELAAVSIAPQTAFMFAATYNVSHTTAFRRLAYFLKQLGAKRVYDLSLGEAVALHESKSEFHNAVMASLHPASRERLQNGLTIAPEDIRYNTTEPLMPIIAGHCPGWTVYAEKTLKKEIVGKISKVSSSQQIQGALIKTLTYLETAAKQTDTWFEHTNALLAGRYMGINKTLTCLYAYARQVNTKFARIYHVTTAPCYDKKIEALNSQLEFDLTNIYGIMGDHEKADNVKPVDDVISTGDLKRLMEHYNVDFRTLPEAELDQVFTNQMAFLYSKIFDQDVAISDAGCKTYIRPGANHSQSGGFAEEIMKFAAETVLRTNSTPEFVQTLNSDYKEAVLKLDGKAVMKFVIAYGFRNIQNMIKNIKKNDAECPIAYIEVMACPGGCFNGAGQIIGPPEPATNIIHAIIERFKDTSVVPTRRALEQYYKETTYICTDNREDVKTLTSTVIPTFNSKIGRNIIEINVERQAIDTKAASSLKW</sequence>
<dbReference type="Pfam" id="PF02906">
    <property type="entry name" value="Fe_hyd_lg_C"/>
    <property type="match status" value="2"/>
</dbReference>
<accession>A0AAD9GL99</accession>
<dbReference type="InterPro" id="IPR004108">
    <property type="entry name" value="Fe_hydrogenase_lsu_C"/>
</dbReference>